<dbReference type="InterPro" id="IPR017871">
    <property type="entry name" value="ABC_transporter-like_CS"/>
</dbReference>
<dbReference type="CDD" id="cd18596">
    <property type="entry name" value="ABC_6TM_VMR1_D1_like"/>
    <property type="match status" value="1"/>
</dbReference>
<proteinExistence type="predicted"/>
<dbReference type="PROSITE" id="PS50893">
    <property type="entry name" value="ABC_TRANSPORTER_2"/>
    <property type="match status" value="2"/>
</dbReference>
<dbReference type="PANTHER" id="PTHR24223">
    <property type="entry name" value="ATP-BINDING CASSETTE SUB-FAMILY C"/>
    <property type="match status" value="1"/>
</dbReference>
<dbReference type="CDD" id="cd03244">
    <property type="entry name" value="ABCC_MRP_domain2"/>
    <property type="match status" value="1"/>
</dbReference>
<protein>
    <submittedName>
        <fullName evidence="12">P-loop containing nucleoside triphosphate hydrolase protein</fullName>
    </submittedName>
</protein>
<dbReference type="SMART" id="SM00382">
    <property type="entry name" value="AAA"/>
    <property type="match status" value="2"/>
</dbReference>
<evidence type="ECO:0000256" key="8">
    <source>
        <dbReference type="SAM" id="MobiDB-lite"/>
    </source>
</evidence>
<dbReference type="SUPFAM" id="SSF90123">
    <property type="entry name" value="ABC transporter transmembrane region"/>
    <property type="match status" value="2"/>
</dbReference>
<keyword evidence="12" id="KW-0378">Hydrolase</keyword>
<evidence type="ECO:0000256" key="2">
    <source>
        <dbReference type="ARBA" id="ARBA00022448"/>
    </source>
</evidence>
<evidence type="ECO:0000256" key="9">
    <source>
        <dbReference type="SAM" id="Phobius"/>
    </source>
</evidence>
<evidence type="ECO:0000256" key="6">
    <source>
        <dbReference type="ARBA" id="ARBA00022989"/>
    </source>
</evidence>
<keyword evidence="5" id="KW-0067">ATP-binding</keyword>
<feature type="transmembrane region" description="Helical" evidence="9">
    <location>
        <begin position="435"/>
        <end position="461"/>
    </location>
</feature>
<keyword evidence="2" id="KW-0813">Transport</keyword>
<dbReference type="CDD" id="cd03250">
    <property type="entry name" value="ABCC_MRP_domain1"/>
    <property type="match status" value="1"/>
</dbReference>
<dbReference type="InterPro" id="IPR050173">
    <property type="entry name" value="ABC_transporter_C-like"/>
</dbReference>
<feature type="region of interest" description="Disordered" evidence="8">
    <location>
        <begin position="1445"/>
        <end position="1470"/>
    </location>
</feature>
<dbReference type="InterPro" id="IPR027417">
    <property type="entry name" value="P-loop_NTPase"/>
</dbReference>
<dbReference type="GO" id="GO:0016020">
    <property type="term" value="C:membrane"/>
    <property type="evidence" value="ECO:0007669"/>
    <property type="project" value="UniProtKB-SubCell"/>
</dbReference>
<dbReference type="Proteomes" id="UP000292957">
    <property type="component" value="Unassembled WGS sequence"/>
</dbReference>
<feature type="region of interest" description="Disordered" evidence="8">
    <location>
        <begin position="379"/>
        <end position="402"/>
    </location>
</feature>
<feature type="transmembrane region" description="Helical" evidence="9">
    <location>
        <begin position="1253"/>
        <end position="1274"/>
    </location>
</feature>
<evidence type="ECO:0000313" key="12">
    <source>
        <dbReference type="EMBL" id="TBU21762.1"/>
    </source>
</evidence>
<reference evidence="12" key="1">
    <citation type="submission" date="2019-01" db="EMBL/GenBank/DDBJ databases">
        <title>Draft genome sequences of three monokaryotic isolates of the white-rot basidiomycete fungus Dichomitus squalens.</title>
        <authorList>
            <consortium name="DOE Joint Genome Institute"/>
            <person name="Lopez S.C."/>
            <person name="Andreopoulos B."/>
            <person name="Pangilinan J."/>
            <person name="Lipzen A."/>
            <person name="Riley R."/>
            <person name="Ahrendt S."/>
            <person name="Ng V."/>
            <person name="Barry K."/>
            <person name="Daum C."/>
            <person name="Grigoriev I.V."/>
            <person name="Hilden K.S."/>
            <person name="Makela M.R."/>
            <person name="de Vries R.P."/>
        </authorList>
    </citation>
    <scope>NUCLEOTIDE SEQUENCE [LARGE SCALE GENOMIC DNA]</scope>
    <source>
        <strain evidence="12">OM18370.1</strain>
    </source>
</reference>
<dbReference type="CDD" id="cd18604">
    <property type="entry name" value="ABC_6TM_VMR1_D2_like"/>
    <property type="match status" value="1"/>
</dbReference>
<feature type="transmembrane region" description="Helical" evidence="9">
    <location>
        <begin position="531"/>
        <end position="553"/>
    </location>
</feature>
<feature type="transmembrane region" description="Helical" evidence="9">
    <location>
        <begin position="950"/>
        <end position="968"/>
    </location>
</feature>
<dbReference type="InterPro" id="IPR003439">
    <property type="entry name" value="ABC_transporter-like_ATP-bd"/>
</dbReference>
<feature type="transmembrane region" description="Helical" evidence="9">
    <location>
        <begin position="325"/>
        <end position="344"/>
    </location>
</feature>
<keyword evidence="6 9" id="KW-1133">Transmembrane helix</keyword>
<feature type="domain" description="ABC transporter" evidence="10">
    <location>
        <begin position="651"/>
        <end position="886"/>
    </location>
</feature>
<evidence type="ECO:0000256" key="5">
    <source>
        <dbReference type="ARBA" id="ARBA00022840"/>
    </source>
</evidence>
<dbReference type="Pfam" id="PF00005">
    <property type="entry name" value="ABC_tran"/>
    <property type="match status" value="2"/>
</dbReference>
<feature type="transmembrane region" description="Helical" evidence="9">
    <location>
        <begin position="179"/>
        <end position="199"/>
    </location>
</feature>
<feature type="transmembrane region" description="Helical" evidence="9">
    <location>
        <begin position="284"/>
        <end position="305"/>
    </location>
</feature>
<sequence length="1613" mass="177918">MEICNKSHWTDLSNSCVRDSLAAVAPALLVAGVLIASIPQLRRTLSKLGRPFADFLSYSEAEALLSEPHHSTHEEDQRASPWSPIFLCAVSLAISLVWLTLGCYRLVMDSGLWSGTRDILVSSTWLYAALRPLIWPFFSVPFDLFSLFTLHMLFSIIVGFGYVYDDYVYATPFPSTLETALFMGNAVAVAVLLAVVLNMRLTTSSEIKDYGVDGTPEDHTNLWGWMSFDWVTPLLRKAVANTTLTQSDVYSISPIMQARPLFIKFSRLRGGLLGRVWRANSRDMILDVGLTYVSIVLSYAGPFFLKHILDALDDTRGDQGPEARAIAYVYAIAAFSCTLLGAQIDLQHLYFGRRAAIRVRTELMVAIYDKALKRKTLSGAASNGHGQNNNLPAKSEASPSSANSGKVLNLMSADVSSVSNTVSTAHIIYGAPFQIVIATLFLYEILGWAAFAGFIVVLLTLPLNNMMAKRTSAIAKRTSAARDSRMGVLNELITAIKFIKFFAWEDKWVERVLSARTVELHWITKERVNSILFSLLGYISPVLVSAASFYVYIAQGNELSIGTAFTALALYSKVRQPFNTVNTFFSQLLRSKVALDRIATYLDEDEIDGQVSNLQRNPVDEEDPGLAIVDGSFRWNSIGTDTSNAGESVAAPIFNTSASSAHHDFELKDINIVFPEGRLTLVTGPTAGGKTALLMALLGEMTTLHGRVFTSKNSSKIDDRGLIRSISYAAQTPWLRHQSIRENVLFGFPYNDDRYRAVIECCALIPDLEMLEDGDATEIGTRGVTLSGGQKARVALARAVYAPTKYVLLDDPLSAVDSHTARFLVERLLRGPLLAGRTVILVTHHVDLVLPSAHYLLRMVNGRIETQGTVEDLRVRGILGTVAALEERELAAGSRERLVASEVGTVPGGKPIDVEKTALKKPRVLVEEERRAVGRIKWPTYKAYLEASSYWTWVILGILVFVSQFVGVGEKVWIKIWGEAYRMGGSLPAMQLSAMYWGSTKGQKALPASARSVAQVLLTPTGDQSTRWANMTFPPAEEHPYFYIGIYTAIALSAGLISVCAAIAQYAGGLRASRLMFEQLLNNVVRATMRWYDTTPQGRLLNRFSKDIETIDTSLGQTLRSISESLASLVVSLVIITVIFPLFVVPATILTYFYILIASLYQPAGRDIRRMESTSKSPIFSSLSEVLDGIVTIRAFSVEARFLDDFFKKVDAATQMFHMFWQVNRWLQLQLQVVNAIMVLTTTLFALSGYVSAGLAGICITSAISFTGDVYWVCRNWANLELEFNSVERIVEYLDLPKEPPTHISKSRPPAYWPSSTSTNGDSLLVVRDLVVKYAPELPPVLHGVSFSLRARERVGLIGRTGSGKSTLAMSLLRFVEPASGSIIIDGIDISSIGLHDLRSRITFIPQDATLFSGTLRENLDPFNEHTDAECLDVLYRVHLLSDARATPNPRDSHPEITGGDATRGDAEGKLEETTRTITLDAEVSAGGTNFSQGQRQLIAMARALLRHSALVILDEATSSIDMETDAKIQATIREEFKESMLLTVAHRLRTIVDYDRLLVLDKGKVVEFDTPLNLIHREGGIFRSLCAESGTLEELEEAARAKTDRDSLVGRS</sequence>
<dbReference type="PROSITE" id="PS00211">
    <property type="entry name" value="ABC_TRANSPORTER_1"/>
    <property type="match status" value="2"/>
</dbReference>
<dbReference type="Pfam" id="PF00664">
    <property type="entry name" value="ABC_membrane"/>
    <property type="match status" value="2"/>
</dbReference>
<evidence type="ECO:0000256" key="4">
    <source>
        <dbReference type="ARBA" id="ARBA00022741"/>
    </source>
</evidence>
<dbReference type="InterPro" id="IPR003593">
    <property type="entry name" value="AAA+_ATPase"/>
</dbReference>
<feature type="transmembrane region" description="Helical" evidence="9">
    <location>
        <begin position="85"/>
        <end position="107"/>
    </location>
</feature>
<accession>A0A4Q9M7D2</accession>
<dbReference type="FunFam" id="3.40.50.300:FF:001354">
    <property type="entry name" value="ATP-binding cassette (ABC) transporter, putative"/>
    <property type="match status" value="1"/>
</dbReference>
<dbReference type="InterPro" id="IPR036640">
    <property type="entry name" value="ABC1_TM_sf"/>
</dbReference>
<comment type="subcellular location">
    <subcellularLocation>
        <location evidence="1">Membrane</location>
    </subcellularLocation>
</comment>
<feature type="domain" description="ABC transmembrane type-1" evidence="11">
    <location>
        <begin position="293"/>
        <end position="590"/>
    </location>
</feature>
<evidence type="ECO:0000259" key="11">
    <source>
        <dbReference type="PROSITE" id="PS50929"/>
    </source>
</evidence>
<feature type="transmembrane region" description="Helical" evidence="9">
    <location>
        <begin position="1041"/>
        <end position="1067"/>
    </location>
</feature>
<keyword evidence="3 9" id="KW-0812">Transmembrane</keyword>
<dbReference type="GO" id="GO:0016887">
    <property type="term" value="F:ATP hydrolysis activity"/>
    <property type="evidence" value="ECO:0007669"/>
    <property type="project" value="InterPro"/>
</dbReference>
<feature type="domain" description="ABC transmembrane type-1" evidence="11">
    <location>
        <begin position="1043"/>
        <end position="1282"/>
    </location>
</feature>
<dbReference type="PANTHER" id="PTHR24223:SF415">
    <property type="entry name" value="FI20190P1"/>
    <property type="match status" value="1"/>
</dbReference>
<evidence type="ECO:0000256" key="1">
    <source>
        <dbReference type="ARBA" id="ARBA00004370"/>
    </source>
</evidence>
<dbReference type="SUPFAM" id="SSF52540">
    <property type="entry name" value="P-loop containing nucleoside triphosphate hydrolases"/>
    <property type="match status" value="2"/>
</dbReference>
<feature type="transmembrane region" description="Helical" evidence="9">
    <location>
        <begin position="20"/>
        <end position="38"/>
    </location>
</feature>
<dbReference type="Gene3D" id="3.40.50.300">
    <property type="entry name" value="P-loop containing nucleotide triphosphate hydrolases"/>
    <property type="match status" value="2"/>
</dbReference>
<gene>
    <name evidence="12" type="ORF">BD311DRAFT_812025</name>
</gene>
<evidence type="ECO:0000259" key="10">
    <source>
        <dbReference type="PROSITE" id="PS50893"/>
    </source>
</evidence>
<feature type="domain" description="ABC transporter" evidence="10">
    <location>
        <begin position="1325"/>
        <end position="1588"/>
    </location>
</feature>
<evidence type="ECO:0000256" key="3">
    <source>
        <dbReference type="ARBA" id="ARBA00022692"/>
    </source>
</evidence>
<evidence type="ECO:0000256" key="7">
    <source>
        <dbReference type="ARBA" id="ARBA00023136"/>
    </source>
</evidence>
<feature type="transmembrane region" description="Helical" evidence="9">
    <location>
        <begin position="145"/>
        <end position="164"/>
    </location>
</feature>
<keyword evidence="7 9" id="KW-0472">Membrane</keyword>
<name>A0A4Q9M7D2_9APHY</name>
<dbReference type="EMBL" id="ML143578">
    <property type="protein sequence ID" value="TBU21762.1"/>
    <property type="molecule type" value="Genomic_DNA"/>
</dbReference>
<feature type="transmembrane region" description="Helical" evidence="9">
    <location>
        <begin position="1129"/>
        <end position="1161"/>
    </location>
</feature>
<dbReference type="GO" id="GO:0140359">
    <property type="term" value="F:ABC-type transporter activity"/>
    <property type="evidence" value="ECO:0007669"/>
    <property type="project" value="InterPro"/>
</dbReference>
<dbReference type="GO" id="GO:0005524">
    <property type="term" value="F:ATP binding"/>
    <property type="evidence" value="ECO:0007669"/>
    <property type="project" value="UniProtKB-KW"/>
</dbReference>
<dbReference type="InterPro" id="IPR011527">
    <property type="entry name" value="ABC1_TM_dom"/>
</dbReference>
<organism evidence="12">
    <name type="scientific">Dichomitus squalens</name>
    <dbReference type="NCBI Taxonomy" id="114155"/>
    <lineage>
        <taxon>Eukaryota</taxon>
        <taxon>Fungi</taxon>
        <taxon>Dikarya</taxon>
        <taxon>Basidiomycota</taxon>
        <taxon>Agaricomycotina</taxon>
        <taxon>Agaricomycetes</taxon>
        <taxon>Polyporales</taxon>
        <taxon>Polyporaceae</taxon>
        <taxon>Dichomitus</taxon>
    </lineage>
</organism>
<keyword evidence="4" id="KW-0547">Nucleotide-binding</keyword>
<dbReference type="OrthoDB" id="6500128at2759"/>
<dbReference type="Gene3D" id="1.20.1560.10">
    <property type="entry name" value="ABC transporter type 1, transmembrane domain"/>
    <property type="match status" value="2"/>
</dbReference>
<dbReference type="PROSITE" id="PS50929">
    <property type="entry name" value="ABC_TM1F"/>
    <property type="match status" value="2"/>
</dbReference>